<evidence type="ECO:0000259" key="1">
    <source>
        <dbReference type="Pfam" id="PF01494"/>
    </source>
</evidence>
<dbReference type="InterPro" id="IPR036188">
    <property type="entry name" value="FAD/NAD-bd_sf"/>
</dbReference>
<reference evidence="2 3" key="1">
    <citation type="submission" date="2022-06" db="EMBL/GenBank/DDBJ databases">
        <title>Rhizosaccharibacter gen. nov. sp. nov. KSS12, endophytic bacteria isolated from sugarcane.</title>
        <authorList>
            <person name="Pitiwittayakul N."/>
        </authorList>
    </citation>
    <scope>NUCLEOTIDE SEQUENCE [LARGE SCALE GENOMIC DNA]</scope>
    <source>
        <strain evidence="2 3">KSS12</strain>
    </source>
</reference>
<dbReference type="GO" id="GO:0004497">
    <property type="term" value="F:monooxygenase activity"/>
    <property type="evidence" value="ECO:0007669"/>
    <property type="project" value="UniProtKB-KW"/>
</dbReference>
<protein>
    <submittedName>
        <fullName evidence="2">FAD-dependent monooxygenase</fullName>
    </submittedName>
</protein>
<dbReference type="InterPro" id="IPR050407">
    <property type="entry name" value="Geranylgeranyl_reductase"/>
</dbReference>
<dbReference type="Pfam" id="PF01494">
    <property type="entry name" value="FAD_binding_3"/>
    <property type="match status" value="1"/>
</dbReference>
<dbReference type="InterPro" id="IPR002938">
    <property type="entry name" value="FAD-bd"/>
</dbReference>
<dbReference type="EMBL" id="JAMZEJ010000003">
    <property type="protein sequence ID" value="MCQ8240347.1"/>
    <property type="molecule type" value="Genomic_DNA"/>
</dbReference>
<dbReference type="PANTHER" id="PTHR42685:SF22">
    <property type="entry name" value="CONDITIONED MEDIUM FACTOR RECEPTOR 1"/>
    <property type="match status" value="1"/>
</dbReference>
<sequence length="380" mass="39866">MAEPDLLVVGGGLAGSALAIRMASAGERVLLLERERGPHDKVCGEFLSREALLHLRELGLDPRHLGGVPIDRVSLVSGRRRAEAALPFRGVGLSRRVLDAAMLDRARAAGAHVRQGARVAALVEAPDGVIARLSDGDTVRAERAALATGKHDLRGHRRPAGWQNDLVGFKLHLRLAPDASRRLRGTVALVLFPGGYVGLQPVEDGLATLCLVMRRRRLGRRGTPVAAIRTLCGEQPFLADMLDGATALREAPLSVANIPYGLVPSAGEQGARIWRLGDQAAVIPSFTGDGMSIALHSAALAAAMMGAADTPATFTGALRRDVAARVRGATLLSLLAVRGPLQSPIVAAAAAVPALIGPIARATRIPDRALRRVLPLHPAG</sequence>
<dbReference type="Gene3D" id="3.50.50.60">
    <property type="entry name" value="FAD/NAD(P)-binding domain"/>
    <property type="match status" value="1"/>
</dbReference>
<accession>A0ABT1VVI6</accession>
<keyword evidence="3" id="KW-1185">Reference proteome</keyword>
<dbReference type="RefSeq" id="WP_422919076.1">
    <property type="nucleotide sequence ID" value="NZ_JAMZEJ010000003.1"/>
</dbReference>
<keyword evidence="2" id="KW-0503">Monooxygenase</keyword>
<dbReference type="SUPFAM" id="SSF51905">
    <property type="entry name" value="FAD/NAD(P)-binding domain"/>
    <property type="match status" value="1"/>
</dbReference>
<evidence type="ECO:0000313" key="3">
    <source>
        <dbReference type="Proteomes" id="UP001524547"/>
    </source>
</evidence>
<name>A0ABT1VVI6_9PROT</name>
<organism evidence="2 3">
    <name type="scientific">Rhizosaccharibacter radicis</name>
    <dbReference type="NCBI Taxonomy" id="2782605"/>
    <lineage>
        <taxon>Bacteria</taxon>
        <taxon>Pseudomonadati</taxon>
        <taxon>Pseudomonadota</taxon>
        <taxon>Alphaproteobacteria</taxon>
        <taxon>Acetobacterales</taxon>
        <taxon>Acetobacteraceae</taxon>
        <taxon>Rhizosaccharibacter</taxon>
    </lineage>
</organism>
<keyword evidence="2" id="KW-0560">Oxidoreductase</keyword>
<evidence type="ECO:0000313" key="2">
    <source>
        <dbReference type="EMBL" id="MCQ8240347.1"/>
    </source>
</evidence>
<feature type="domain" description="FAD-binding" evidence="1">
    <location>
        <begin position="5"/>
        <end position="138"/>
    </location>
</feature>
<dbReference type="PANTHER" id="PTHR42685">
    <property type="entry name" value="GERANYLGERANYL DIPHOSPHATE REDUCTASE"/>
    <property type="match status" value="1"/>
</dbReference>
<proteinExistence type="predicted"/>
<dbReference type="Proteomes" id="UP001524547">
    <property type="component" value="Unassembled WGS sequence"/>
</dbReference>
<gene>
    <name evidence="2" type="ORF">NFI88_05750</name>
</gene>
<comment type="caution">
    <text evidence="2">The sequence shown here is derived from an EMBL/GenBank/DDBJ whole genome shotgun (WGS) entry which is preliminary data.</text>
</comment>